<sequence>MSAVVQSSFLHLGQLAKVKPHLPADVSEHIIHFFVTCRLDYYNSLYFGTVLYSPAPVSTKSCSSFTDWYEKKLAHYPSAGFPSLASCLLSFNVSLLTSLTILLVKPFDS</sequence>
<reference evidence="1 2" key="1">
    <citation type="submission" date="2021-06" db="EMBL/GenBank/DDBJ databases">
        <authorList>
            <person name="Palmer J.M."/>
        </authorList>
    </citation>
    <scope>NUCLEOTIDE SEQUENCE [LARGE SCALE GENOMIC DNA]</scope>
    <source>
        <strain evidence="2">if_2019</strain>
        <tissue evidence="1">Muscle</tissue>
    </source>
</reference>
<evidence type="ECO:0000313" key="1">
    <source>
        <dbReference type="EMBL" id="MEQ2235024.1"/>
    </source>
</evidence>
<protein>
    <submittedName>
        <fullName evidence="1">Uncharacterized protein</fullName>
    </submittedName>
</protein>
<organism evidence="1 2">
    <name type="scientific">Ilyodon furcidens</name>
    <name type="common">goldbreast splitfin</name>
    <dbReference type="NCBI Taxonomy" id="33524"/>
    <lineage>
        <taxon>Eukaryota</taxon>
        <taxon>Metazoa</taxon>
        <taxon>Chordata</taxon>
        <taxon>Craniata</taxon>
        <taxon>Vertebrata</taxon>
        <taxon>Euteleostomi</taxon>
        <taxon>Actinopterygii</taxon>
        <taxon>Neopterygii</taxon>
        <taxon>Teleostei</taxon>
        <taxon>Neoteleostei</taxon>
        <taxon>Acanthomorphata</taxon>
        <taxon>Ovalentaria</taxon>
        <taxon>Atherinomorphae</taxon>
        <taxon>Cyprinodontiformes</taxon>
        <taxon>Goodeidae</taxon>
        <taxon>Ilyodon</taxon>
    </lineage>
</organism>
<dbReference type="Proteomes" id="UP001482620">
    <property type="component" value="Unassembled WGS sequence"/>
</dbReference>
<dbReference type="EMBL" id="JAHRIQ010042975">
    <property type="protein sequence ID" value="MEQ2235024.1"/>
    <property type="molecule type" value="Genomic_DNA"/>
</dbReference>
<keyword evidence="2" id="KW-1185">Reference proteome</keyword>
<gene>
    <name evidence="1" type="ORF">ILYODFUR_037396</name>
</gene>
<evidence type="ECO:0000313" key="2">
    <source>
        <dbReference type="Proteomes" id="UP001482620"/>
    </source>
</evidence>
<name>A0ABV0TQ31_9TELE</name>
<comment type="caution">
    <text evidence="1">The sequence shown here is derived from an EMBL/GenBank/DDBJ whole genome shotgun (WGS) entry which is preliminary data.</text>
</comment>
<accession>A0ABV0TQ31</accession>
<proteinExistence type="predicted"/>